<dbReference type="Proteomes" id="UP000011740">
    <property type="component" value="Unassembled WGS sequence"/>
</dbReference>
<dbReference type="Gene3D" id="2.40.320.10">
    <property type="entry name" value="Hypothetical Protein Pfu-838710-001"/>
    <property type="match status" value="1"/>
</dbReference>
<dbReference type="SMART" id="SM01118">
    <property type="entry name" value="CYTH"/>
    <property type="match status" value="1"/>
</dbReference>
<dbReference type="SMART" id="SM00880">
    <property type="entry name" value="CHAD"/>
    <property type="match status" value="1"/>
</dbReference>
<comment type="caution">
    <text evidence="2">The sequence shown here is derived from an EMBL/GenBank/DDBJ whole genome shotgun (WGS) entry which is preliminary data.</text>
</comment>
<reference evidence="2 3" key="1">
    <citation type="journal article" date="2013" name="Genome Announc.">
        <title>Whole-Genome Shotgun Assembly and Analysis of the Genome of Streptomyces mobaraensis DSM 40847, a Strain for Industrial Production of Microbial Transglutaminase.</title>
        <authorList>
            <person name="Yang H."/>
            <person name="He T."/>
            <person name="Wu W."/>
            <person name="Zhu W."/>
            <person name="Lu B."/>
            <person name="Sun W."/>
        </authorList>
    </citation>
    <scope>NUCLEOTIDE SEQUENCE [LARGE SCALE GENOMIC DNA]</scope>
    <source>
        <strain evidence="2 3">DSM 40847</strain>
    </source>
</reference>
<dbReference type="InterPro" id="IPR038186">
    <property type="entry name" value="CHAD_dom_sf"/>
</dbReference>
<feature type="region of interest" description="Disordered" evidence="1">
    <location>
        <begin position="1"/>
        <end position="29"/>
    </location>
</feature>
<feature type="compositionally biased region" description="Basic and acidic residues" evidence="1">
    <location>
        <begin position="1"/>
        <end position="18"/>
    </location>
</feature>
<dbReference type="PATRIC" id="fig|1223523.3.peg.4968"/>
<dbReference type="InterPro" id="IPR033469">
    <property type="entry name" value="CYTH-like_dom_sf"/>
</dbReference>
<evidence type="ECO:0000313" key="2">
    <source>
        <dbReference type="EMBL" id="EME97847.1"/>
    </source>
</evidence>
<dbReference type="AlphaFoldDB" id="M3AW81"/>
<dbReference type="Pfam" id="PF01928">
    <property type="entry name" value="CYTH"/>
    <property type="match status" value="1"/>
</dbReference>
<dbReference type="PROSITE" id="PS51707">
    <property type="entry name" value="CYTH"/>
    <property type="match status" value="1"/>
</dbReference>
<dbReference type="PROSITE" id="PS51708">
    <property type="entry name" value="CHAD"/>
    <property type="match status" value="1"/>
</dbReference>
<evidence type="ECO:0000313" key="3">
    <source>
        <dbReference type="Proteomes" id="UP000011740"/>
    </source>
</evidence>
<evidence type="ECO:0008006" key="4">
    <source>
        <dbReference type="Google" id="ProtNLM"/>
    </source>
</evidence>
<name>M3AW81_STRM1</name>
<dbReference type="InterPro" id="IPR007899">
    <property type="entry name" value="CHAD_dom"/>
</dbReference>
<dbReference type="STRING" id="1223523.H340_24460"/>
<sequence>MDRVRSATAREIERKYEADDGTSPVRLPDLGGAGPVARVVDRGTDVLDAVYYDTADRRLLAAGITLRRRTGGDAGWHLKLPVAPGVRDEVRAPLTDVIPRRLAALVRARTRGAPLAPLARVVSRRDVRHLLDARGSLLAEVSTDSVSAGRPAGEDPGAMAAWTEIEVELGPGADPGLFDVLEPRLREAGLRPSRSGSKLARALAGDQLGGDDPAEEGGEAPAAGDAARVVLAHLREQAEAVVALDPGARLGTEDAVHQMRVATRRLRSALRTYGRLLDPRVTGPLGTELRWLAVELGADRDREVVVERLRHHLDDLPRPLVRGPVRARLRIWSNRSRAETRRRVTDALDSERHLALLGRLDALVTDPPLRQGAAEASEKALVKAVRRDHERLAARIAHALATDPGPARDAALHEARKAAKRARYAAEAAAPALGKDAKRLAKRLKAVQTVLGDHQDSVLTRNVLRQISTQAAVAGEATFTYGLLYGREEARAAEGERQLAGVWEEAAKATP</sequence>
<dbReference type="InterPro" id="IPR023577">
    <property type="entry name" value="CYTH_domain"/>
</dbReference>
<dbReference type="RefSeq" id="WP_004950912.1">
    <property type="nucleotide sequence ID" value="NZ_AORZ01000099.1"/>
</dbReference>
<gene>
    <name evidence="2" type="ORF">H340_24460</name>
</gene>
<dbReference type="SUPFAM" id="SSF55154">
    <property type="entry name" value="CYTH-like phosphatases"/>
    <property type="match status" value="1"/>
</dbReference>
<organism evidence="2 3">
    <name type="scientific">Streptomyces mobaraensis (strain ATCC 29032 / DSM 40847 / JCM 4168 / NBRC 13819 / NCIMB 11159 / IPCR 16-22)</name>
    <dbReference type="NCBI Taxonomy" id="1223523"/>
    <lineage>
        <taxon>Bacteria</taxon>
        <taxon>Bacillati</taxon>
        <taxon>Actinomycetota</taxon>
        <taxon>Actinomycetes</taxon>
        <taxon>Kitasatosporales</taxon>
        <taxon>Streptomycetaceae</taxon>
        <taxon>Streptomyces</taxon>
    </lineage>
</organism>
<dbReference type="EMBL" id="AORZ01000099">
    <property type="protein sequence ID" value="EME97847.1"/>
    <property type="molecule type" value="Genomic_DNA"/>
</dbReference>
<dbReference type="eggNOG" id="COG5607">
    <property type="taxonomic scope" value="Bacteria"/>
</dbReference>
<proteinExistence type="predicted"/>
<dbReference type="Pfam" id="PF05235">
    <property type="entry name" value="CHAD"/>
    <property type="match status" value="1"/>
</dbReference>
<evidence type="ECO:0000256" key="1">
    <source>
        <dbReference type="SAM" id="MobiDB-lite"/>
    </source>
</evidence>
<dbReference type="PANTHER" id="PTHR39339:SF1">
    <property type="entry name" value="CHAD DOMAIN-CONTAINING PROTEIN"/>
    <property type="match status" value="1"/>
</dbReference>
<protein>
    <recommendedName>
        <fullName evidence="4">CHAD domain-containing protein</fullName>
    </recommendedName>
</protein>
<dbReference type="CDD" id="cd07374">
    <property type="entry name" value="CYTH-like_Pase"/>
    <property type="match status" value="1"/>
</dbReference>
<dbReference type="Gene3D" id="1.40.20.10">
    <property type="entry name" value="CHAD domain"/>
    <property type="match status" value="1"/>
</dbReference>
<accession>M3AW81</accession>
<dbReference type="PANTHER" id="PTHR39339">
    <property type="entry name" value="SLR1444 PROTEIN"/>
    <property type="match status" value="1"/>
</dbReference>